<protein>
    <submittedName>
        <fullName evidence="2">Uncharacterized protein</fullName>
    </submittedName>
</protein>
<dbReference type="EMBL" id="CM010715">
    <property type="protein sequence ID" value="RZC46958.1"/>
    <property type="molecule type" value="Genomic_DNA"/>
</dbReference>
<feature type="region of interest" description="Disordered" evidence="1">
    <location>
        <begin position="262"/>
        <end position="294"/>
    </location>
</feature>
<dbReference type="Gramene" id="RZC46958">
    <property type="protein sequence ID" value="RZC46958"/>
    <property type="gene ID" value="C5167_039909"/>
</dbReference>
<keyword evidence="3" id="KW-1185">Reference proteome</keyword>
<feature type="compositionally biased region" description="Basic and acidic residues" evidence="1">
    <location>
        <begin position="273"/>
        <end position="285"/>
    </location>
</feature>
<reference evidence="2 3" key="1">
    <citation type="journal article" date="2018" name="Science">
        <title>The opium poppy genome and morphinan production.</title>
        <authorList>
            <person name="Guo L."/>
            <person name="Winzer T."/>
            <person name="Yang X."/>
            <person name="Li Y."/>
            <person name="Ning Z."/>
            <person name="He Z."/>
            <person name="Teodor R."/>
            <person name="Lu Y."/>
            <person name="Bowser T.A."/>
            <person name="Graham I.A."/>
            <person name="Ye K."/>
        </authorList>
    </citation>
    <scope>NUCLEOTIDE SEQUENCE [LARGE SCALE GENOMIC DNA]</scope>
    <source>
        <strain evidence="3">cv. HN1</strain>
        <tissue evidence="2">Leaves</tissue>
    </source>
</reference>
<dbReference type="AlphaFoldDB" id="A0A4Y7IHQ0"/>
<name>A0A4Y7IHQ0_PAPSO</name>
<gene>
    <name evidence="2" type="ORF">C5167_039909</name>
</gene>
<evidence type="ECO:0000313" key="2">
    <source>
        <dbReference type="EMBL" id="RZC46958.1"/>
    </source>
</evidence>
<dbReference type="Proteomes" id="UP000316621">
    <property type="component" value="Chromosome 1"/>
</dbReference>
<evidence type="ECO:0000256" key="1">
    <source>
        <dbReference type="SAM" id="MobiDB-lite"/>
    </source>
</evidence>
<sequence length="294" mass="33831">MVMMISRRDLTIEPSKDRKLAKKMKKVRRKKMMMLMGHRQAECLLGGRTKIQLRLKNLYSIQITAVDYDDKISLEFTETKEEKVLITWLNEHLDKLNPKVLGFSFRALKNRTSISWIQFSTRNATILYKLRDNIIPTCPPMLFKFEDIKLLGVNLVENYLKEALLNQHNTNDLIGPTVDFITVDASTVSKDAGTYMFELMPRGQEALPILINHSCENTLITASPTPVIQLFICRGVVNDVDSKEQVAKLYVPRSKLIDWAEDCEPSSSKQKSSIRDARESKKNQKEFLTLRMSS</sequence>
<evidence type="ECO:0000313" key="3">
    <source>
        <dbReference type="Proteomes" id="UP000316621"/>
    </source>
</evidence>
<organism evidence="2 3">
    <name type="scientific">Papaver somniferum</name>
    <name type="common">Opium poppy</name>
    <dbReference type="NCBI Taxonomy" id="3469"/>
    <lineage>
        <taxon>Eukaryota</taxon>
        <taxon>Viridiplantae</taxon>
        <taxon>Streptophyta</taxon>
        <taxon>Embryophyta</taxon>
        <taxon>Tracheophyta</taxon>
        <taxon>Spermatophyta</taxon>
        <taxon>Magnoliopsida</taxon>
        <taxon>Ranunculales</taxon>
        <taxon>Papaveraceae</taxon>
        <taxon>Papaveroideae</taxon>
        <taxon>Papaver</taxon>
    </lineage>
</organism>
<accession>A0A4Y7IHQ0</accession>
<proteinExistence type="predicted"/>